<gene>
    <name evidence="2" type="ORF">LACBIDRAFT_334122</name>
</gene>
<keyword evidence="3" id="KW-1185">Reference proteome</keyword>
<dbReference type="RefSeq" id="XP_001888855.1">
    <property type="nucleotide sequence ID" value="XM_001888820.1"/>
</dbReference>
<evidence type="ECO:0000256" key="1">
    <source>
        <dbReference type="SAM" id="MobiDB-lite"/>
    </source>
</evidence>
<name>B0DY56_LACBS</name>
<evidence type="ECO:0000313" key="2">
    <source>
        <dbReference type="EMBL" id="EDR00463.1"/>
    </source>
</evidence>
<reference evidence="2 3" key="1">
    <citation type="journal article" date="2008" name="Nature">
        <title>The genome of Laccaria bicolor provides insights into mycorrhizal symbiosis.</title>
        <authorList>
            <person name="Martin F."/>
            <person name="Aerts A."/>
            <person name="Ahren D."/>
            <person name="Brun A."/>
            <person name="Danchin E.G.J."/>
            <person name="Duchaussoy F."/>
            <person name="Gibon J."/>
            <person name="Kohler A."/>
            <person name="Lindquist E."/>
            <person name="Pereda V."/>
            <person name="Salamov A."/>
            <person name="Shapiro H.J."/>
            <person name="Wuyts J."/>
            <person name="Blaudez D."/>
            <person name="Buee M."/>
            <person name="Brokstein P."/>
            <person name="Canbaeck B."/>
            <person name="Cohen D."/>
            <person name="Courty P.E."/>
            <person name="Coutinho P.M."/>
            <person name="Delaruelle C."/>
            <person name="Detter J.C."/>
            <person name="Deveau A."/>
            <person name="DiFazio S."/>
            <person name="Duplessis S."/>
            <person name="Fraissinet-Tachet L."/>
            <person name="Lucic E."/>
            <person name="Frey-Klett P."/>
            <person name="Fourrey C."/>
            <person name="Feussner I."/>
            <person name="Gay G."/>
            <person name="Grimwood J."/>
            <person name="Hoegger P.J."/>
            <person name="Jain P."/>
            <person name="Kilaru S."/>
            <person name="Labbe J."/>
            <person name="Lin Y.C."/>
            <person name="Legue V."/>
            <person name="Le Tacon F."/>
            <person name="Marmeisse R."/>
            <person name="Melayah D."/>
            <person name="Montanini B."/>
            <person name="Muratet M."/>
            <person name="Nehls U."/>
            <person name="Niculita-Hirzel H."/>
            <person name="Oudot-Le Secq M.P."/>
            <person name="Peter M."/>
            <person name="Quesneville H."/>
            <person name="Rajashekar B."/>
            <person name="Reich M."/>
            <person name="Rouhier N."/>
            <person name="Schmutz J."/>
            <person name="Yin T."/>
            <person name="Chalot M."/>
            <person name="Henrissat B."/>
            <person name="Kuees U."/>
            <person name="Lucas S."/>
            <person name="Van de Peer Y."/>
            <person name="Podila G.K."/>
            <person name="Polle A."/>
            <person name="Pukkila P.J."/>
            <person name="Richardson P.M."/>
            <person name="Rouze P."/>
            <person name="Sanders I.R."/>
            <person name="Stajich J.E."/>
            <person name="Tunlid A."/>
            <person name="Tuskan G."/>
            <person name="Grigoriev I.V."/>
        </authorList>
    </citation>
    <scope>NUCLEOTIDE SEQUENCE [LARGE SCALE GENOMIC DNA]</scope>
    <source>
        <strain evidence="3">S238N-H82 / ATCC MYA-4686</strain>
    </source>
</reference>
<dbReference type="AlphaFoldDB" id="B0DY56"/>
<protein>
    <submittedName>
        <fullName evidence="2">Predicted protein</fullName>
    </submittedName>
</protein>
<sequence>MGDICISAFFGSRVPGTPQTPRPRSFETQQLTRTPRCRVWTCVDQLGQGMKTLDCRCAHTTKIFAAIVMTVNIGGMDVVMFMRRRGVGWIRGGIHVDFNKCENWIRLPDEEYKKNTLLYEQCKFSEEILSSASSIKVGYVAGFDSLANEISKPARGEGQTWSTEGATYTTAFNGFCRHFILSARFYEHSGLRYEFVRLRHCLDPKPKTNKQQCIKPPQHSRRGQFLEQSHRQRFDTNHHHQRRIIIAILSWSKSTPIRAPLPCTYSSRVLMVVILHGSKPTLASACEFQKLPNAKTTFFWNPTDYKDSTAQNVPLSCRFHNHRSALGQGMCAGEGRRNGNGGWKRATEVRFFSLNNSIFHLNLDIRSFMFHLCGFSSLQPLPQQPPSSNSLTQSHTNIPPAQSGTSLPLRKRSTAAALIQGKAWIFASIVVMMIFTRATEKFIFAWSVGYIVVNLSGKWCPLFSFQSQNPMSDSIHGSIIKRVNDLHLNNFFVGALVAPLTDAKDSAQYADGLTSRGPVKDRFHFAVTTIFKTLKAKAVMPKQQPALCNLWAQSDCQRFDTNHHHHRRIEIATL</sequence>
<accession>B0DY56</accession>
<proteinExistence type="predicted"/>
<dbReference type="Proteomes" id="UP000001194">
    <property type="component" value="Unassembled WGS sequence"/>
</dbReference>
<feature type="compositionally biased region" description="Low complexity" evidence="1">
    <location>
        <begin position="383"/>
        <end position="394"/>
    </location>
</feature>
<evidence type="ECO:0000313" key="3">
    <source>
        <dbReference type="Proteomes" id="UP000001194"/>
    </source>
</evidence>
<dbReference type="KEGG" id="lbc:LACBIDRAFT_334122"/>
<organism evidence="3">
    <name type="scientific">Laccaria bicolor (strain S238N-H82 / ATCC MYA-4686)</name>
    <name type="common">Bicoloured deceiver</name>
    <name type="synonym">Laccaria laccata var. bicolor</name>
    <dbReference type="NCBI Taxonomy" id="486041"/>
    <lineage>
        <taxon>Eukaryota</taxon>
        <taxon>Fungi</taxon>
        <taxon>Dikarya</taxon>
        <taxon>Basidiomycota</taxon>
        <taxon>Agaricomycotina</taxon>
        <taxon>Agaricomycetes</taxon>
        <taxon>Agaricomycetidae</taxon>
        <taxon>Agaricales</taxon>
        <taxon>Agaricineae</taxon>
        <taxon>Hydnangiaceae</taxon>
        <taxon>Laccaria</taxon>
    </lineage>
</organism>
<dbReference type="GeneID" id="6084496"/>
<dbReference type="EMBL" id="DS547149">
    <property type="protein sequence ID" value="EDR00463.1"/>
    <property type="molecule type" value="Genomic_DNA"/>
</dbReference>
<feature type="compositionally biased region" description="Polar residues" evidence="1">
    <location>
        <begin position="395"/>
        <end position="406"/>
    </location>
</feature>
<dbReference type="InParanoid" id="B0DY56"/>
<feature type="region of interest" description="Disordered" evidence="1">
    <location>
        <begin position="383"/>
        <end position="408"/>
    </location>
</feature>
<dbReference type="HOGENOM" id="CLU_474926_0_0_1"/>